<dbReference type="Proteomes" id="UP001152622">
    <property type="component" value="Chromosome 1"/>
</dbReference>
<reference evidence="2" key="1">
    <citation type="journal article" date="2023" name="Science">
        <title>Genome structures resolve the early diversification of teleost fishes.</title>
        <authorList>
            <person name="Parey E."/>
            <person name="Louis A."/>
            <person name="Montfort J."/>
            <person name="Bouchez O."/>
            <person name="Roques C."/>
            <person name="Iampietro C."/>
            <person name="Lluch J."/>
            <person name="Castinel A."/>
            <person name="Donnadieu C."/>
            <person name="Desvignes T."/>
            <person name="Floi Bucao C."/>
            <person name="Jouanno E."/>
            <person name="Wen M."/>
            <person name="Mejri S."/>
            <person name="Dirks R."/>
            <person name="Jansen H."/>
            <person name="Henkel C."/>
            <person name="Chen W.J."/>
            <person name="Zahm M."/>
            <person name="Cabau C."/>
            <person name="Klopp C."/>
            <person name="Thompson A.W."/>
            <person name="Robinson-Rechavi M."/>
            <person name="Braasch I."/>
            <person name="Lecointre G."/>
            <person name="Bobe J."/>
            <person name="Postlethwait J.H."/>
            <person name="Berthelot C."/>
            <person name="Roest Crollius H."/>
            <person name="Guiguen Y."/>
        </authorList>
    </citation>
    <scope>NUCLEOTIDE SEQUENCE</scope>
    <source>
        <strain evidence="2">WJC10195</strain>
    </source>
</reference>
<dbReference type="AlphaFoldDB" id="A0A9Q1JF45"/>
<proteinExistence type="predicted"/>
<sequence length="151" mass="16718">MPAQFRSTTFLCPSRFYTALLSLSQSGALHLQAGCMYRFVAFETQHSVGICLLQKSALDAEELILNRPAGQRNELCTERDIRYWDSGSRSTSHTRATESWRAAGVGHIRTPAPPYPREGSGSDQREGTVKGRSCPELIHATVSSRWGNLFG</sequence>
<evidence type="ECO:0000256" key="1">
    <source>
        <dbReference type="SAM" id="MobiDB-lite"/>
    </source>
</evidence>
<dbReference type="EMBL" id="JAINUF010000001">
    <property type="protein sequence ID" value="KAJ8381764.1"/>
    <property type="molecule type" value="Genomic_DNA"/>
</dbReference>
<keyword evidence="3" id="KW-1185">Reference proteome</keyword>
<protein>
    <submittedName>
        <fullName evidence="2">Uncharacterized protein</fullName>
    </submittedName>
</protein>
<evidence type="ECO:0000313" key="3">
    <source>
        <dbReference type="Proteomes" id="UP001152622"/>
    </source>
</evidence>
<organism evidence="2 3">
    <name type="scientific">Synaphobranchus kaupii</name>
    <name type="common">Kaup's arrowtooth eel</name>
    <dbReference type="NCBI Taxonomy" id="118154"/>
    <lineage>
        <taxon>Eukaryota</taxon>
        <taxon>Metazoa</taxon>
        <taxon>Chordata</taxon>
        <taxon>Craniata</taxon>
        <taxon>Vertebrata</taxon>
        <taxon>Euteleostomi</taxon>
        <taxon>Actinopterygii</taxon>
        <taxon>Neopterygii</taxon>
        <taxon>Teleostei</taxon>
        <taxon>Anguilliformes</taxon>
        <taxon>Synaphobranchidae</taxon>
        <taxon>Synaphobranchus</taxon>
    </lineage>
</organism>
<accession>A0A9Q1JF45</accession>
<comment type="caution">
    <text evidence="2">The sequence shown here is derived from an EMBL/GenBank/DDBJ whole genome shotgun (WGS) entry which is preliminary data.</text>
</comment>
<name>A0A9Q1JF45_SYNKA</name>
<gene>
    <name evidence="2" type="ORF">SKAU_G00025420</name>
</gene>
<evidence type="ECO:0000313" key="2">
    <source>
        <dbReference type="EMBL" id="KAJ8381764.1"/>
    </source>
</evidence>
<feature type="region of interest" description="Disordered" evidence="1">
    <location>
        <begin position="105"/>
        <end position="131"/>
    </location>
</feature>